<dbReference type="Proteomes" id="UP000005332">
    <property type="component" value="Unassembled WGS sequence"/>
</dbReference>
<keyword evidence="4" id="KW-1185">Reference proteome</keyword>
<protein>
    <submittedName>
        <fullName evidence="3">Uncharacterized protein</fullName>
    </submittedName>
</protein>
<evidence type="ECO:0000256" key="2">
    <source>
        <dbReference type="SAM" id="Phobius"/>
    </source>
</evidence>
<organism evidence="3 4">
    <name type="scientific">Cutibacterium avidum ATCC 25577</name>
    <dbReference type="NCBI Taxonomy" id="997355"/>
    <lineage>
        <taxon>Bacteria</taxon>
        <taxon>Bacillati</taxon>
        <taxon>Actinomycetota</taxon>
        <taxon>Actinomycetes</taxon>
        <taxon>Propionibacteriales</taxon>
        <taxon>Propionibacteriaceae</taxon>
        <taxon>Cutibacterium</taxon>
    </lineage>
</organism>
<sequence>MVRWWAMSSNPWPIEALPLEPCDPPRIDEFWLDVRVLAMASGTVFRAHDDDGRAVLIILLSHGAASDPASWDRLAGEVNHLHSETVIARGGAGQNSGRLGELYRPVTGPDGAGGESLAPWVALVHDGSAAAVAEARRILEAVDMSALSGSSVAGPNFRLHWIDDTLPGRVRAWPLPWPGRRDRVGWSTTVVAWLLTIFIALTGLLIAVLLFQNVPPTPPPPPVPTSASSSSSANSSSSPGPSQGSSQSASPSNSSGSNSATPSESQSPSTGRSASPSMSNNPSRSPSRTPSMQSPGAGTGTSSGSPTGRGRL</sequence>
<keyword evidence="2" id="KW-0472">Membrane</keyword>
<feature type="transmembrane region" description="Helical" evidence="2">
    <location>
        <begin position="190"/>
        <end position="211"/>
    </location>
</feature>
<evidence type="ECO:0000313" key="4">
    <source>
        <dbReference type="Proteomes" id="UP000005332"/>
    </source>
</evidence>
<evidence type="ECO:0000313" key="3">
    <source>
        <dbReference type="EMBL" id="EGY77034.1"/>
    </source>
</evidence>
<gene>
    <name evidence="3" type="ORF">HMPREF9153_1987</name>
</gene>
<keyword evidence="2" id="KW-0812">Transmembrane</keyword>
<dbReference type="HOGENOM" id="CLU_911727_0_0_11"/>
<accession>G4CZW5</accession>
<feature type="region of interest" description="Disordered" evidence="1">
    <location>
        <begin position="219"/>
        <end position="312"/>
    </location>
</feature>
<dbReference type="AlphaFoldDB" id="G4CZW5"/>
<comment type="caution">
    <text evidence="3">The sequence shown here is derived from an EMBL/GenBank/DDBJ whole genome shotgun (WGS) entry which is preliminary data.</text>
</comment>
<dbReference type="EMBL" id="AGBA01000015">
    <property type="protein sequence ID" value="EGY77034.1"/>
    <property type="molecule type" value="Genomic_DNA"/>
</dbReference>
<feature type="compositionally biased region" description="Low complexity" evidence="1">
    <location>
        <begin position="273"/>
        <end position="312"/>
    </location>
</feature>
<name>G4CZW5_9ACTN</name>
<feature type="compositionally biased region" description="Low complexity" evidence="1">
    <location>
        <begin position="225"/>
        <end position="263"/>
    </location>
</feature>
<keyword evidence="2" id="KW-1133">Transmembrane helix</keyword>
<reference evidence="3 4" key="1">
    <citation type="submission" date="2011-06" db="EMBL/GenBank/DDBJ databases">
        <authorList>
            <person name="Muzny D."/>
            <person name="Qin X."/>
            <person name="Deng J."/>
            <person name="Jiang H."/>
            <person name="Liu Y."/>
            <person name="Qu J."/>
            <person name="Song X.-Z."/>
            <person name="Zhang L."/>
            <person name="Thornton R."/>
            <person name="Coyle M."/>
            <person name="Francisco L."/>
            <person name="Jackson L."/>
            <person name="Javaid M."/>
            <person name="Korchina V."/>
            <person name="Kovar C."/>
            <person name="Mata R."/>
            <person name="Mathew T."/>
            <person name="Ngo R."/>
            <person name="Nguyen L."/>
            <person name="Nguyen N."/>
            <person name="Okwuonu G."/>
            <person name="Ongeri F."/>
            <person name="Pham C."/>
            <person name="Simmons D."/>
            <person name="Wilczek-Boney K."/>
            <person name="Hale W."/>
            <person name="Jakkamsetti A."/>
            <person name="Pham P."/>
            <person name="Ruth R."/>
            <person name="San Lucas F."/>
            <person name="Warren J."/>
            <person name="Zhang J."/>
            <person name="Zhao Z."/>
            <person name="Zhou C."/>
            <person name="Zhu D."/>
            <person name="Lee S."/>
            <person name="Bess C."/>
            <person name="Blankenburg K."/>
            <person name="Forbes L."/>
            <person name="Fu Q."/>
            <person name="Gubbala S."/>
            <person name="Hirani K."/>
            <person name="Jayaseelan J.C."/>
            <person name="Lara F."/>
            <person name="Munidasa M."/>
            <person name="Palculict T."/>
            <person name="Patil S."/>
            <person name="Pu L.-L."/>
            <person name="Saada N."/>
            <person name="Tang L."/>
            <person name="Weissenberger G."/>
            <person name="Zhu Y."/>
            <person name="Hemphill L."/>
            <person name="Shang Y."/>
            <person name="Youmans B."/>
            <person name="Ayvaz T."/>
            <person name="Ross M."/>
            <person name="Santibanez J."/>
            <person name="Aqrawi P."/>
            <person name="Gross S."/>
            <person name="Joshi V."/>
            <person name="Fowler G."/>
            <person name="Nazareth L."/>
            <person name="Reid J."/>
            <person name="Worley K."/>
            <person name="Petrosino J."/>
            <person name="Highlander S."/>
            <person name="Gibbs R."/>
        </authorList>
    </citation>
    <scope>NUCLEOTIDE SEQUENCE [LARGE SCALE GENOMIC DNA]</scope>
    <source>
        <strain evidence="3 4">ATCC 25577</strain>
    </source>
</reference>
<dbReference type="PATRIC" id="fig|997355.3.peg.1957"/>
<proteinExistence type="predicted"/>
<evidence type="ECO:0000256" key="1">
    <source>
        <dbReference type="SAM" id="MobiDB-lite"/>
    </source>
</evidence>